<dbReference type="AlphaFoldDB" id="R0KIE1"/>
<feature type="region of interest" description="Disordered" evidence="1">
    <location>
        <begin position="1"/>
        <end position="48"/>
    </location>
</feature>
<dbReference type="Proteomes" id="UP000016935">
    <property type="component" value="Unassembled WGS sequence"/>
</dbReference>
<dbReference type="GeneID" id="19403213"/>
<dbReference type="HOGENOM" id="CLU_537659_0_0_1"/>
<reference evidence="2 3" key="2">
    <citation type="journal article" date="2013" name="PLoS Genet.">
        <title>Comparative genome structure, secondary metabolite, and effector coding capacity across Cochliobolus pathogens.</title>
        <authorList>
            <person name="Condon B.J."/>
            <person name="Leng Y."/>
            <person name="Wu D."/>
            <person name="Bushley K.E."/>
            <person name="Ohm R.A."/>
            <person name="Otillar R."/>
            <person name="Martin J."/>
            <person name="Schackwitz W."/>
            <person name="Grimwood J."/>
            <person name="MohdZainudin N."/>
            <person name="Xue C."/>
            <person name="Wang R."/>
            <person name="Manning V.A."/>
            <person name="Dhillon B."/>
            <person name="Tu Z.J."/>
            <person name="Steffenson B.J."/>
            <person name="Salamov A."/>
            <person name="Sun H."/>
            <person name="Lowry S."/>
            <person name="LaButti K."/>
            <person name="Han J."/>
            <person name="Copeland A."/>
            <person name="Lindquist E."/>
            <person name="Barry K."/>
            <person name="Schmutz J."/>
            <person name="Baker S.E."/>
            <person name="Ciuffetti L.M."/>
            <person name="Grigoriev I.V."/>
            <person name="Zhong S."/>
            <person name="Turgeon B.G."/>
        </authorList>
    </citation>
    <scope>NUCLEOTIDE SEQUENCE [LARGE SCALE GENOMIC DNA]</scope>
    <source>
        <strain evidence="3">28A</strain>
    </source>
</reference>
<name>R0KIE1_EXST2</name>
<protein>
    <submittedName>
        <fullName evidence="2">Uncharacterized protein</fullName>
    </submittedName>
</protein>
<reference evidence="2 3" key="1">
    <citation type="journal article" date="2012" name="PLoS Pathog.">
        <title>Diverse lifestyles and strategies of plant pathogenesis encoded in the genomes of eighteen Dothideomycetes fungi.</title>
        <authorList>
            <person name="Ohm R.A."/>
            <person name="Feau N."/>
            <person name="Henrissat B."/>
            <person name="Schoch C.L."/>
            <person name="Horwitz B.A."/>
            <person name="Barry K.W."/>
            <person name="Condon B.J."/>
            <person name="Copeland A.C."/>
            <person name="Dhillon B."/>
            <person name="Glaser F."/>
            <person name="Hesse C.N."/>
            <person name="Kosti I."/>
            <person name="LaButti K."/>
            <person name="Lindquist E.A."/>
            <person name="Lucas S."/>
            <person name="Salamov A.A."/>
            <person name="Bradshaw R.E."/>
            <person name="Ciuffetti L."/>
            <person name="Hamelin R.C."/>
            <person name="Kema G.H.J."/>
            <person name="Lawrence C."/>
            <person name="Scott J.A."/>
            <person name="Spatafora J.W."/>
            <person name="Turgeon B.G."/>
            <person name="de Wit P.J.G.M."/>
            <person name="Zhong S."/>
            <person name="Goodwin S.B."/>
            <person name="Grigoriev I.V."/>
        </authorList>
    </citation>
    <scope>NUCLEOTIDE SEQUENCE [LARGE SCALE GENOMIC DNA]</scope>
    <source>
        <strain evidence="3">28A</strain>
    </source>
</reference>
<dbReference type="RefSeq" id="XP_008024539.1">
    <property type="nucleotide sequence ID" value="XM_008026348.1"/>
</dbReference>
<dbReference type="EMBL" id="KB908570">
    <property type="protein sequence ID" value="EOA87817.1"/>
    <property type="molecule type" value="Genomic_DNA"/>
</dbReference>
<evidence type="ECO:0000313" key="2">
    <source>
        <dbReference type="EMBL" id="EOA87817.1"/>
    </source>
</evidence>
<keyword evidence="3" id="KW-1185">Reference proteome</keyword>
<feature type="region of interest" description="Disordered" evidence="1">
    <location>
        <begin position="457"/>
        <end position="507"/>
    </location>
</feature>
<sequence>MELSDSTSTATTPFAHTPDNDGTNQDNSAATPQKHVQHRTKAPTTGKRPQFMQHIPSNEYAFPAGGVINATIVDIIVLLPQWFRNPGILFRLLNNNITSGVHFAILDEHRHLNIHHTDEVERARDHLSDTYRRVMRKVEPGWTKARHRAPEDWDEFAMSIHNFVPEAADKVRYIVPPSIPFRDLATGLKKLPQGADAGDLTRALAYAMQNQKVDGYGHVSEFMFPDDIHVVLELAGRTHITQDHLDRVVVTRYALALRSADTARRKQVTEDRQMQENGAGNIGTQAVCVDQPYSVPSAQNAVGHSLYQASYGDMPVQTYAPQQMQAAPNFSKMQGVYHGMTSRHIGPLMPISTQQWRTPGYSIPGTELGQYSFSHSHAQERARSHAQVAAASIASELVARGSEAAAVGFPGIPDVCTYDEVGTQHQAWDSADMLQFPQDWTGEQQMEALMAANQTLDTSGLPTPFSSPPQHTSWMQQQAMDATGLSPPPQTTKGVDENGLSLPSHDL</sequence>
<feature type="compositionally biased region" description="Polar residues" evidence="1">
    <location>
        <begin position="1"/>
        <end position="31"/>
    </location>
</feature>
<dbReference type="OrthoDB" id="3795517at2759"/>
<evidence type="ECO:0000256" key="1">
    <source>
        <dbReference type="SAM" id="MobiDB-lite"/>
    </source>
</evidence>
<accession>R0KIE1</accession>
<evidence type="ECO:0000313" key="3">
    <source>
        <dbReference type="Proteomes" id="UP000016935"/>
    </source>
</evidence>
<proteinExistence type="predicted"/>
<gene>
    <name evidence="2" type="ORF">SETTUDRAFT_28109</name>
</gene>
<feature type="compositionally biased region" description="Polar residues" evidence="1">
    <location>
        <begin position="468"/>
        <end position="480"/>
    </location>
</feature>
<dbReference type="eggNOG" id="ENOG502RCHF">
    <property type="taxonomic scope" value="Eukaryota"/>
</dbReference>
<organism evidence="2 3">
    <name type="scientific">Exserohilum turcicum (strain 28A)</name>
    <name type="common">Northern leaf blight fungus</name>
    <name type="synonym">Setosphaeria turcica</name>
    <dbReference type="NCBI Taxonomy" id="671987"/>
    <lineage>
        <taxon>Eukaryota</taxon>
        <taxon>Fungi</taxon>
        <taxon>Dikarya</taxon>
        <taxon>Ascomycota</taxon>
        <taxon>Pezizomycotina</taxon>
        <taxon>Dothideomycetes</taxon>
        <taxon>Pleosporomycetidae</taxon>
        <taxon>Pleosporales</taxon>
        <taxon>Pleosporineae</taxon>
        <taxon>Pleosporaceae</taxon>
        <taxon>Exserohilum</taxon>
    </lineage>
</organism>